<feature type="compositionally biased region" description="Low complexity" evidence="1">
    <location>
        <begin position="192"/>
        <end position="204"/>
    </location>
</feature>
<reference evidence="3" key="2">
    <citation type="journal article" date="2015" name="Genome Biol. Evol.">
        <title>Complete Genome Sequence and Transcriptomic Analysis of the Novel Pathogen Elizabethkingia anophelis in Response to Oxidative Stress.</title>
        <authorList>
            <person name="Li Y."/>
            <person name="Liu Y."/>
            <person name="Chew S.C."/>
            <person name="Tay M."/>
            <person name="Salido M.M."/>
            <person name="Teo J."/>
            <person name="Lauro F.M."/>
            <person name="Givskov M."/>
            <person name="Yang L."/>
        </authorList>
    </citation>
    <scope>NUCLEOTIDE SEQUENCE</scope>
    <source>
        <strain evidence="3">NUHP1</strain>
    </source>
</reference>
<dbReference type="KEGG" id="eao:BD94_3211"/>
<reference evidence="3" key="1">
    <citation type="journal article" date="2013" name="Lancet">
        <title>First case of E anophelis outbreak in an intensive-care unit.</title>
        <authorList>
            <person name="Teo J."/>
            <person name="Tan S.Y."/>
            <person name="Tay M."/>
            <person name="Ding Y."/>
            <person name="Kjelleberg S."/>
            <person name="Givskov M."/>
            <person name="Lin R.T."/>
            <person name="Yang L."/>
        </authorList>
    </citation>
    <scope>NUCLEOTIDE SEQUENCE [LARGE SCALE GENOMIC DNA]</scope>
    <source>
        <strain evidence="3">NUHP1</strain>
    </source>
</reference>
<accession>A0A077EH88</accession>
<dbReference type="EMBL" id="CP007547">
    <property type="protein sequence ID" value="AIL46986.1"/>
    <property type="molecule type" value="Genomic_DNA"/>
</dbReference>
<dbReference type="Proteomes" id="UP000028933">
    <property type="component" value="Chromosome"/>
</dbReference>
<organism evidence="3 4">
    <name type="scientific">Elizabethkingia anophelis NUHP1</name>
    <dbReference type="NCBI Taxonomy" id="1338011"/>
    <lineage>
        <taxon>Bacteria</taxon>
        <taxon>Pseudomonadati</taxon>
        <taxon>Bacteroidota</taxon>
        <taxon>Flavobacteriia</taxon>
        <taxon>Flavobacteriales</taxon>
        <taxon>Weeksellaceae</taxon>
        <taxon>Elizabethkingia</taxon>
    </lineage>
</organism>
<dbReference type="eggNOG" id="ENOG5033DUJ">
    <property type="taxonomic scope" value="Bacteria"/>
</dbReference>
<dbReference type="HOGENOM" id="CLU_577137_0_0_10"/>
<evidence type="ECO:0000256" key="2">
    <source>
        <dbReference type="SAM" id="SignalP"/>
    </source>
</evidence>
<feature type="chain" id="PRO_5001718023" evidence="2">
    <location>
        <begin position="21"/>
        <end position="473"/>
    </location>
</feature>
<keyword evidence="2" id="KW-0732">Signal</keyword>
<gene>
    <name evidence="3" type="ORF">BD94_3211</name>
</gene>
<evidence type="ECO:0000313" key="4">
    <source>
        <dbReference type="Proteomes" id="UP000028933"/>
    </source>
</evidence>
<feature type="region of interest" description="Disordered" evidence="1">
    <location>
        <begin position="190"/>
        <end position="241"/>
    </location>
</feature>
<protein>
    <submittedName>
        <fullName evidence="3">Uncharacterized protein</fullName>
    </submittedName>
</protein>
<dbReference type="RefSeq" id="WP_024566695.1">
    <property type="nucleotide sequence ID" value="NZ_CP007547.1"/>
</dbReference>
<sequence>MKKMLLLLLISVTPFSAVYAQRDLAKYQKRSKGFWLVEKSDIPAYIKVVPSNTKPEPVIVTTTPTAKRGIFNLSPEGQKAFIETLGSNQADNKVLLEDLSKPLENANTEASPIEIKKADFTSRFDFKIDNFTGRRENRIDELEIWVKLENNDDVEFAAFNNFSSKYKTLDFGTLAVSRVTGFTANAGINLAGTGSTSSTTNDGGKTIKSTGENEQNYTSIESTNGSGNTTGSTNSTTSNLGVGYSNSKTVSQQIAIKSDVVTMKGSLTSNEFSVYQKGVPNQDLVDNLNVSIICKAKKTKTESYFVVKGLFDPRTNLAVTDITKISITPGYIACPQIENDVYATVSFAFIFRSVIRGGNTIKESDDVVQFPYSDSKTDTEQRVKVFSKDDLKTKLIRIENGTGKIMYMKYYNKYMPLYFADEVPALQFIEWLRQTNSVTLKAFPLYFSGDNGRTYDNYASDMSVNCEVKKIGM</sequence>
<name>A0A077EH88_9FLAO</name>
<dbReference type="AlphaFoldDB" id="A0A077EH88"/>
<feature type="signal peptide" evidence="2">
    <location>
        <begin position="1"/>
        <end position="20"/>
    </location>
</feature>
<dbReference type="STRING" id="1338011.BD94_3211"/>
<proteinExistence type="predicted"/>
<evidence type="ECO:0000256" key="1">
    <source>
        <dbReference type="SAM" id="MobiDB-lite"/>
    </source>
</evidence>
<evidence type="ECO:0000313" key="3">
    <source>
        <dbReference type="EMBL" id="AIL46986.1"/>
    </source>
</evidence>
<feature type="compositionally biased region" description="Polar residues" evidence="1">
    <location>
        <begin position="207"/>
        <end position="221"/>
    </location>
</feature>
<feature type="compositionally biased region" description="Low complexity" evidence="1">
    <location>
        <begin position="222"/>
        <end position="239"/>
    </location>
</feature>